<keyword evidence="3 5" id="KW-1133">Transmembrane helix</keyword>
<evidence type="ECO:0000256" key="1">
    <source>
        <dbReference type="ARBA" id="ARBA00004141"/>
    </source>
</evidence>
<dbReference type="RefSeq" id="XP_013758366.1">
    <property type="nucleotide sequence ID" value="XM_013902912.1"/>
</dbReference>
<evidence type="ECO:0000313" key="8">
    <source>
        <dbReference type="Proteomes" id="UP000054408"/>
    </source>
</evidence>
<evidence type="ECO:0000256" key="3">
    <source>
        <dbReference type="ARBA" id="ARBA00022989"/>
    </source>
</evidence>
<organism evidence="7 8">
    <name type="scientific">Thecamonas trahens ATCC 50062</name>
    <dbReference type="NCBI Taxonomy" id="461836"/>
    <lineage>
        <taxon>Eukaryota</taxon>
        <taxon>Apusozoa</taxon>
        <taxon>Apusomonadida</taxon>
        <taxon>Apusomonadidae</taxon>
        <taxon>Thecamonas</taxon>
    </lineage>
</organism>
<protein>
    <submittedName>
        <fullName evidence="7">Thiamine-repressible transporter THI74</fullName>
    </submittedName>
</protein>
<comment type="subcellular location">
    <subcellularLocation>
        <location evidence="1">Membrane</location>
        <topology evidence="1">Multi-pass membrane protein</topology>
    </subcellularLocation>
</comment>
<dbReference type="PANTHER" id="PTHR23051:SF0">
    <property type="entry name" value="SOLUTE CARRIER FAMILY 35 MEMBER F5"/>
    <property type="match status" value="1"/>
</dbReference>
<feature type="transmembrane region" description="Helical" evidence="5">
    <location>
        <begin position="173"/>
        <end position="191"/>
    </location>
</feature>
<feature type="transmembrane region" description="Helical" evidence="5">
    <location>
        <begin position="229"/>
        <end position="250"/>
    </location>
</feature>
<feature type="transmembrane region" description="Helical" evidence="5">
    <location>
        <begin position="198"/>
        <end position="217"/>
    </location>
</feature>
<feature type="transmembrane region" description="Helical" evidence="5">
    <location>
        <begin position="299"/>
        <end position="321"/>
    </location>
</feature>
<evidence type="ECO:0000313" key="7">
    <source>
        <dbReference type="EMBL" id="KNC48949.1"/>
    </source>
</evidence>
<feature type="transmembrane region" description="Helical" evidence="5">
    <location>
        <begin position="354"/>
        <end position="374"/>
    </location>
</feature>
<dbReference type="eggNOG" id="KOG2765">
    <property type="taxonomic scope" value="Eukaryota"/>
</dbReference>
<dbReference type="InterPro" id="IPR000620">
    <property type="entry name" value="EamA_dom"/>
</dbReference>
<reference evidence="7 8" key="1">
    <citation type="submission" date="2010-05" db="EMBL/GenBank/DDBJ databases">
        <title>The Genome Sequence of Thecamonas trahens ATCC 50062.</title>
        <authorList>
            <consortium name="The Broad Institute Genome Sequencing Platform"/>
            <person name="Russ C."/>
            <person name="Cuomo C."/>
            <person name="Shea T."/>
            <person name="Young S.K."/>
            <person name="Zeng Q."/>
            <person name="Koehrsen M."/>
            <person name="Haas B."/>
            <person name="Borodovsky M."/>
            <person name="Guigo R."/>
            <person name="Alvarado L."/>
            <person name="Berlin A."/>
            <person name="Bochicchio J."/>
            <person name="Borenstein D."/>
            <person name="Chapman S."/>
            <person name="Chen Z."/>
            <person name="Freedman E."/>
            <person name="Gellesch M."/>
            <person name="Goldberg J."/>
            <person name="Griggs A."/>
            <person name="Gujja S."/>
            <person name="Heilman E."/>
            <person name="Heiman D."/>
            <person name="Hepburn T."/>
            <person name="Howarth C."/>
            <person name="Jen D."/>
            <person name="Larson L."/>
            <person name="Mehta T."/>
            <person name="Park D."/>
            <person name="Pearson M."/>
            <person name="Roberts A."/>
            <person name="Saif S."/>
            <person name="Shenoy N."/>
            <person name="Sisk P."/>
            <person name="Stolte C."/>
            <person name="Sykes S."/>
            <person name="Thomson T."/>
            <person name="Walk T."/>
            <person name="White J."/>
            <person name="Yandava C."/>
            <person name="Burger G."/>
            <person name="Gray M.W."/>
            <person name="Holland P.W.H."/>
            <person name="King N."/>
            <person name="Lang F.B.F."/>
            <person name="Roger A.J."/>
            <person name="Ruiz-Trillo I."/>
            <person name="Lander E."/>
            <person name="Nusbaum C."/>
        </authorList>
    </citation>
    <scope>NUCLEOTIDE SEQUENCE [LARGE SCALE GENOMIC DNA]</scope>
    <source>
        <strain evidence="7 8">ATCC 50062</strain>
    </source>
</reference>
<feature type="transmembrane region" description="Helical" evidence="5">
    <location>
        <begin position="51"/>
        <end position="70"/>
    </location>
</feature>
<dbReference type="SUPFAM" id="SSF103481">
    <property type="entry name" value="Multidrug resistance efflux transporter EmrE"/>
    <property type="match status" value="2"/>
</dbReference>
<dbReference type="AlphaFoldDB" id="A0A0L0D9C9"/>
<sequence>MEEAGEEVEVSGVPWLRRGLGCLLLGVVVSLWVGSSYLMQHIYDGGGFSKPFFVTYLASSLFSVYMVGFVRPSWRAMARSGWRERRAPGADANTDAVALLVQRDRRRAEARRSGGSAAVVEEVTVSRAMGDGAELPPLTMRELVQIAGVVAALWFAANYAFNAALTLTTVSSNTIISSTSGLFTFGLGWLAGVERPTVAKGVAVVLVVGGVTCVALADSGESDSGQRDSLWGDALSLGSAAGYGAYVVYLKRAVRHESRVSMPMLFGLVGVFVLLLAWPLGVLLSVTGLEMFAWPSPPVWGFLLLNGLLGTVLSDLLWLYAVMLTTPLVATIGLSLTIPLAMVTQALFTSDAHFTFVYILGACLVVAGFFAVSVET</sequence>
<feature type="transmembrane region" description="Helical" evidence="5">
    <location>
        <begin position="143"/>
        <end position="161"/>
    </location>
</feature>
<keyword evidence="4 5" id="KW-0472">Membrane</keyword>
<name>A0A0L0D9C9_THETB</name>
<evidence type="ECO:0000256" key="5">
    <source>
        <dbReference type="SAM" id="Phobius"/>
    </source>
</evidence>
<feature type="domain" description="EamA" evidence="6">
    <location>
        <begin position="231"/>
        <end position="373"/>
    </location>
</feature>
<dbReference type="EMBL" id="GL349452">
    <property type="protein sequence ID" value="KNC48949.1"/>
    <property type="molecule type" value="Genomic_DNA"/>
</dbReference>
<evidence type="ECO:0000256" key="4">
    <source>
        <dbReference type="ARBA" id="ARBA00023136"/>
    </source>
</evidence>
<feature type="transmembrane region" description="Helical" evidence="5">
    <location>
        <begin position="20"/>
        <end position="39"/>
    </location>
</feature>
<gene>
    <name evidence="7" type="ORF">AMSG_04694</name>
</gene>
<dbReference type="PANTHER" id="PTHR23051">
    <property type="entry name" value="SOLUTE CARRIER FAMILY 35, MEMBER F5"/>
    <property type="match status" value="1"/>
</dbReference>
<proteinExistence type="predicted"/>
<feature type="transmembrane region" description="Helical" evidence="5">
    <location>
        <begin position="262"/>
        <end position="287"/>
    </location>
</feature>
<accession>A0A0L0D9C9</accession>
<dbReference type="OrthoDB" id="1436450at2759"/>
<dbReference type="OMA" id="MYGVYTI"/>
<dbReference type="GeneID" id="25564228"/>
<dbReference type="Proteomes" id="UP000054408">
    <property type="component" value="Unassembled WGS sequence"/>
</dbReference>
<feature type="transmembrane region" description="Helical" evidence="5">
    <location>
        <begin position="328"/>
        <end position="348"/>
    </location>
</feature>
<dbReference type="InterPro" id="IPR037185">
    <property type="entry name" value="EmrE-like"/>
</dbReference>
<keyword evidence="8" id="KW-1185">Reference proteome</keyword>
<evidence type="ECO:0000259" key="6">
    <source>
        <dbReference type="Pfam" id="PF00892"/>
    </source>
</evidence>
<dbReference type="GO" id="GO:0016020">
    <property type="term" value="C:membrane"/>
    <property type="evidence" value="ECO:0007669"/>
    <property type="project" value="UniProtKB-SubCell"/>
</dbReference>
<dbReference type="Pfam" id="PF00892">
    <property type="entry name" value="EamA"/>
    <property type="match status" value="1"/>
</dbReference>
<keyword evidence="2 5" id="KW-0812">Transmembrane</keyword>
<evidence type="ECO:0000256" key="2">
    <source>
        <dbReference type="ARBA" id="ARBA00022692"/>
    </source>
</evidence>
<dbReference type="STRING" id="461836.A0A0L0D9C9"/>